<keyword evidence="2" id="KW-1185">Reference proteome</keyword>
<dbReference type="Pfam" id="PF06923">
    <property type="entry name" value="GutM"/>
    <property type="match status" value="1"/>
</dbReference>
<evidence type="ECO:0000313" key="2">
    <source>
        <dbReference type="Proteomes" id="UP001625374"/>
    </source>
</evidence>
<gene>
    <name evidence="1" type="ORF">ACEN37_11050</name>
</gene>
<proteinExistence type="predicted"/>
<name>A0ABW8UQU7_9LACT</name>
<protein>
    <submittedName>
        <fullName evidence="1">Transcriptional regulator GutM</fullName>
    </submittedName>
</protein>
<dbReference type="RefSeq" id="WP_407142313.1">
    <property type="nucleotide sequence ID" value="NZ_JBGQQI010000047.1"/>
</dbReference>
<dbReference type="EMBL" id="JBGQQK010000042">
    <property type="protein sequence ID" value="MFL2103792.1"/>
    <property type="molecule type" value="Genomic_DNA"/>
</dbReference>
<comment type="caution">
    <text evidence="1">The sequence shown here is derived from an EMBL/GenBank/DDBJ whole genome shotgun (WGS) entry which is preliminary data.</text>
</comment>
<evidence type="ECO:0000313" key="1">
    <source>
        <dbReference type="EMBL" id="MFL2103792.1"/>
    </source>
</evidence>
<accession>A0ABW8UQU7</accession>
<dbReference type="InterPro" id="IPR009693">
    <property type="entry name" value="Glucitol_operon_activator"/>
</dbReference>
<sequence>MEFSFLIIVFGLLWILQYIMSYGQTRNYNYVIREVSQSNSGFLGVGLARSKFNLGPGTVVILAIDLDGQINDYRELHGFSVFKRFRKKEEWIGKQVGQIEKVNFKKTQKKAYEQALSLINDERKKKNLGEWAY</sequence>
<organism evidence="1 2">
    <name type="scientific">Marinilactibacillus psychrotolerans</name>
    <dbReference type="NCBI Taxonomy" id="191770"/>
    <lineage>
        <taxon>Bacteria</taxon>
        <taxon>Bacillati</taxon>
        <taxon>Bacillota</taxon>
        <taxon>Bacilli</taxon>
        <taxon>Lactobacillales</taxon>
        <taxon>Carnobacteriaceae</taxon>
        <taxon>Marinilactibacillus</taxon>
    </lineage>
</organism>
<dbReference type="Proteomes" id="UP001625374">
    <property type="component" value="Unassembled WGS sequence"/>
</dbReference>
<reference evidence="1 2" key="1">
    <citation type="submission" date="2024-08" db="EMBL/GenBank/DDBJ databases">
        <authorList>
            <person name="Arias E."/>
        </authorList>
    </citation>
    <scope>NUCLEOTIDE SEQUENCE [LARGE SCALE GENOMIC DNA]</scope>
    <source>
        <strain evidence="1 2">FAM 24106</strain>
    </source>
</reference>